<gene>
    <name evidence="8" type="ORF">IGS68_34960</name>
</gene>
<dbReference type="Pfam" id="PF13426">
    <property type="entry name" value="PAS_9"/>
    <property type="match status" value="1"/>
</dbReference>
<name>A0ABX7BIQ4_9PROT</name>
<evidence type="ECO:0000256" key="4">
    <source>
        <dbReference type="SAM" id="Coils"/>
    </source>
</evidence>
<dbReference type="Gene3D" id="3.30.450.20">
    <property type="entry name" value="PAS domain"/>
    <property type="match status" value="1"/>
</dbReference>
<evidence type="ECO:0000259" key="6">
    <source>
        <dbReference type="PROSITE" id="PS50112"/>
    </source>
</evidence>
<dbReference type="Proteomes" id="UP000595197">
    <property type="component" value="Plasmid pTT6-4"/>
</dbReference>
<feature type="domain" description="PAC" evidence="7">
    <location>
        <begin position="95"/>
        <end position="149"/>
    </location>
</feature>
<evidence type="ECO:0000313" key="8">
    <source>
        <dbReference type="EMBL" id="QQP93980.1"/>
    </source>
</evidence>
<keyword evidence="2" id="KW-0288">FMN</keyword>
<dbReference type="InterPro" id="IPR000014">
    <property type="entry name" value="PAS"/>
</dbReference>
<keyword evidence="1" id="KW-0285">Flavoprotein</keyword>
<dbReference type="Pfam" id="PF07568">
    <property type="entry name" value="HisKA_2"/>
    <property type="match status" value="1"/>
</dbReference>
<dbReference type="InterPro" id="IPR000700">
    <property type="entry name" value="PAS-assoc_C"/>
</dbReference>
<dbReference type="InterPro" id="IPR001610">
    <property type="entry name" value="PAC"/>
</dbReference>
<dbReference type="PANTHER" id="PTHR47429">
    <property type="entry name" value="PROTEIN TWIN LOV 1"/>
    <property type="match status" value="1"/>
</dbReference>
<proteinExistence type="predicted"/>
<evidence type="ECO:0000259" key="7">
    <source>
        <dbReference type="PROSITE" id="PS50113"/>
    </source>
</evidence>
<dbReference type="EMBL" id="CP067424">
    <property type="protein sequence ID" value="QQP93980.1"/>
    <property type="molecule type" value="Genomic_DNA"/>
</dbReference>
<dbReference type="SMART" id="SM00091">
    <property type="entry name" value="PAS"/>
    <property type="match status" value="1"/>
</dbReference>
<evidence type="ECO:0000313" key="9">
    <source>
        <dbReference type="Proteomes" id="UP000595197"/>
    </source>
</evidence>
<organism evidence="8 9">
    <name type="scientific">Skermanella cutis</name>
    <dbReference type="NCBI Taxonomy" id="2775420"/>
    <lineage>
        <taxon>Bacteria</taxon>
        <taxon>Pseudomonadati</taxon>
        <taxon>Pseudomonadota</taxon>
        <taxon>Alphaproteobacteria</taxon>
        <taxon>Rhodospirillales</taxon>
        <taxon>Azospirillaceae</taxon>
        <taxon>Skermanella</taxon>
    </lineage>
</organism>
<evidence type="ECO:0000256" key="3">
    <source>
        <dbReference type="ARBA" id="ARBA00022991"/>
    </source>
</evidence>
<dbReference type="RefSeq" id="WP_201083817.1">
    <property type="nucleotide sequence ID" value="NZ_CP067424.1"/>
</dbReference>
<dbReference type="PANTHER" id="PTHR47429:SF2">
    <property type="entry name" value="PROTEIN TWIN LOV 1"/>
    <property type="match status" value="1"/>
</dbReference>
<feature type="region of interest" description="Disordered" evidence="5">
    <location>
        <begin position="362"/>
        <end position="387"/>
    </location>
</feature>
<dbReference type="SMART" id="SM00086">
    <property type="entry name" value="PAC"/>
    <property type="match status" value="1"/>
</dbReference>
<keyword evidence="9" id="KW-1185">Reference proteome</keyword>
<evidence type="ECO:0000256" key="2">
    <source>
        <dbReference type="ARBA" id="ARBA00022643"/>
    </source>
</evidence>
<accession>A0ABX7BIQ4</accession>
<feature type="compositionally biased region" description="Polar residues" evidence="5">
    <location>
        <begin position="362"/>
        <end position="372"/>
    </location>
</feature>
<keyword evidence="3" id="KW-0157">Chromophore</keyword>
<dbReference type="InterPro" id="IPR011495">
    <property type="entry name" value="Sig_transdc_His_kin_sub2_dim/P"/>
</dbReference>
<dbReference type="PROSITE" id="PS50112">
    <property type="entry name" value="PAS"/>
    <property type="match status" value="1"/>
</dbReference>
<evidence type="ECO:0000256" key="5">
    <source>
        <dbReference type="SAM" id="MobiDB-lite"/>
    </source>
</evidence>
<dbReference type="InterPro" id="IPR035965">
    <property type="entry name" value="PAS-like_dom_sf"/>
</dbReference>
<protein>
    <submittedName>
        <fullName evidence="8">PAS domain-containing protein</fullName>
    </submittedName>
</protein>
<keyword evidence="8" id="KW-0614">Plasmid</keyword>
<dbReference type="CDD" id="cd00130">
    <property type="entry name" value="PAS"/>
    <property type="match status" value="1"/>
</dbReference>
<dbReference type="PROSITE" id="PS50113">
    <property type="entry name" value="PAC"/>
    <property type="match status" value="1"/>
</dbReference>
<sequence>MTNQKDVPRAPGAVQAQPGLETWPFAAIVQASDTPTLLTDPRLPDNPIVFANDAFLRLTGYGRDEVLGRNCRFLGGPGTDREVRSRVRTAVEEVRPLSARLLNYRRDGSAFWNQLHISPIFDEVGMLAYFVAYQHDVTGQVEAEQALRQARRDLEERLAERERLILEVHDRVRNNLQTVIALLNLEAGRADPSLRQQFNLITQRVRVLVGIHEQLKSFGQWAAIDFGRHLRETCAGLEDLFADTVTATVEAEPLLCDIQAAVPLGLIANELIAACFRQVTGSGAVGRCRVRVQLSHRQETGVVELAVGVTGAGEASRPVGDLPGPSAIVDVLTEQIGAELAFDPNAGTRVRLTIPARCFTLSPSSPSGSTDPQVRPGPSGPDYSAVR</sequence>
<keyword evidence="4" id="KW-0175">Coiled coil</keyword>
<dbReference type="SUPFAM" id="SSF55785">
    <property type="entry name" value="PYP-like sensor domain (PAS domain)"/>
    <property type="match status" value="1"/>
</dbReference>
<feature type="domain" description="PAS" evidence="6">
    <location>
        <begin position="25"/>
        <end position="94"/>
    </location>
</feature>
<evidence type="ECO:0000256" key="1">
    <source>
        <dbReference type="ARBA" id="ARBA00022630"/>
    </source>
</evidence>
<reference evidence="8" key="1">
    <citation type="submission" date="2021-02" db="EMBL/GenBank/DDBJ databases">
        <title>Skermanella TT6 skin isolate.</title>
        <authorList>
            <person name="Lee K."/>
            <person name="Ganzorig M."/>
        </authorList>
    </citation>
    <scope>NUCLEOTIDE SEQUENCE</scope>
    <source>
        <strain evidence="8">TT6</strain>
    </source>
</reference>
<feature type="coiled-coil region" evidence="4">
    <location>
        <begin position="140"/>
        <end position="167"/>
    </location>
</feature>
<geneLocation type="plasmid" evidence="8 9">
    <name>pTT6-4</name>
</geneLocation>
<dbReference type="NCBIfam" id="TIGR00229">
    <property type="entry name" value="sensory_box"/>
    <property type="match status" value="1"/>
</dbReference>